<dbReference type="GeneID" id="78461091"/>
<reference evidence="2 3" key="1">
    <citation type="submission" date="2019-05" db="EMBL/GenBank/DDBJ databases">
        <authorList>
            <consortium name="Pathogen Informatics"/>
        </authorList>
    </citation>
    <scope>NUCLEOTIDE SEQUENCE [LARGE SCALE GENOMIC DNA]</scope>
    <source>
        <strain evidence="2 3">NCTC11429</strain>
    </source>
</reference>
<feature type="domain" description="DUF4382" evidence="1">
    <location>
        <begin position="30"/>
        <end position="163"/>
    </location>
</feature>
<dbReference type="Proteomes" id="UP000308196">
    <property type="component" value="Chromosome"/>
</dbReference>
<dbReference type="Pfam" id="PF14321">
    <property type="entry name" value="DUF4382"/>
    <property type="match status" value="1"/>
</dbReference>
<proteinExistence type="predicted"/>
<dbReference type="InterPro" id="IPR025491">
    <property type="entry name" value="DUF4382"/>
</dbReference>
<accession>A0A4U9U767</accession>
<sequence length="184" mass="20207">MSTNAFILVAALFVVFYSCHKDDSPSPPHASLTVRFKDASDHYDAVYLNIQKIWTRTSSGSGTLQSTTEPLNISSIKKDTVIAQGNVPTGKVQEIILELANEGNEVWTAGTRHPLKIDKDKYIDVKMAIDAEIGISQINTLFLDFDVLKSIARTTDGQFVLNPVVEGVLMRNANGATSLTYDEE</sequence>
<name>A0A4U9U767_9SPHI</name>
<evidence type="ECO:0000259" key="1">
    <source>
        <dbReference type="Pfam" id="PF14321"/>
    </source>
</evidence>
<dbReference type="EMBL" id="LR590484">
    <property type="protein sequence ID" value="VTR28746.1"/>
    <property type="molecule type" value="Genomic_DNA"/>
</dbReference>
<organism evidence="2 3">
    <name type="scientific">Sphingobacterium thalpophilum</name>
    <dbReference type="NCBI Taxonomy" id="259"/>
    <lineage>
        <taxon>Bacteria</taxon>
        <taxon>Pseudomonadati</taxon>
        <taxon>Bacteroidota</taxon>
        <taxon>Sphingobacteriia</taxon>
        <taxon>Sphingobacteriales</taxon>
        <taxon>Sphingobacteriaceae</taxon>
        <taxon>Sphingobacterium</taxon>
    </lineage>
</organism>
<dbReference type="RefSeq" id="WP_028070115.1">
    <property type="nucleotide sequence ID" value="NZ_LR590484.1"/>
</dbReference>
<evidence type="ECO:0000313" key="2">
    <source>
        <dbReference type="EMBL" id="VTR28746.1"/>
    </source>
</evidence>
<dbReference type="AlphaFoldDB" id="A0A4U9U767"/>
<dbReference type="STRING" id="1123265.GCA_000686625_03342"/>
<protein>
    <recommendedName>
        <fullName evidence="1">DUF4382 domain-containing protein</fullName>
    </recommendedName>
</protein>
<dbReference type="KEGG" id="stha:NCTC11429_00267"/>
<evidence type="ECO:0000313" key="3">
    <source>
        <dbReference type="Proteomes" id="UP000308196"/>
    </source>
</evidence>
<gene>
    <name evidence="2" type="ORF">NCTC11429_00267</name>
</gene>